<evidence type="ECO:0000313" key="1">
    <source>
        <dbReference type="EMBL" id="AFZ33862.1"/>
    </source>
</evidence>
<dbReference type="KEGG" id="scs:Sta7437_0245"/>
<gene>
    <name evidence="1" type="ordered locus">Sta7437_0245</name>
</gene>
<name>K9XQB9_STAC7</name>
<dbReference type="Proteomes" id="UP000010473">
    <property type="component" value="Chromosome"/>
</dbReference>
<reference evidence="2" key="1">
    <citation type="journal article" date="2013" name="Proc. Natl. Acad. Sci. U.S.A.">
        <title>Improving the coverage of the cyanobacterial phylum using diversity-driven genome sequencing.</title>
        <authorList>
            <person name="Shih P.M."/>
            <person name="Wu D."/>
            <person name="Latifi A."/>
            <person name="Axen S.D."/>
            <person name="Fewer D.P."/>
            <person name="Talla E."/>
            <person name="Calteau A."/>
            <person name="Cai F."/>
            <person name="Tandeau de Marsac N."/>
            <person name="Rippka R."/>
            <person name="Herdman M."/>
            <person name="Sivonen K."/>
            <person name="Coursin T."/>
            <person name="Laurent T."/>
            <person name="Goodwin L."/>
            <person name="Nolan M."/>
            <person name="Davenport K.W."/>
            <person name="Han C.S."/>
            <person name="Rubin E.M."/>
            <person name="Eisen J.A."/>
            <person name="Woyke T."/>
            <person name="Gugger M."/>
            <person name="Kerfeld C.A."/>
        </authorList>
    </citation>
    <scope>NUCLEOTIDE SEQUENCE [LARGE SCALE GENOMIC DNA]</scope>
    <source>
        <strain evidence="2">ATCC 29371 / PCC 7437</strain>
    </source>
</reference>
<dbReference type="EMBL" id="CP003653">
    <property type="protein sequence ID" value="AFZ33862.1"/>
    <property type="molecule type" value="Genomic_DNA"/>
</dbReference>
<organism evidence="1 2">
    <name type="scientific">Stanieria cyanosphaera (strain ATCC 29371 / PCC 7437)</name>
    <dbReference type="NCBI Taxonomy" id="111780"/>
    <lineage>
        <taxon>Bacteria</taxon>
        <taxon>Bacillati</taxon>
        <taxon>Cyanobacteriota</taxon>
        <taxon>Cyanophyceae</taxon>
        <taxon>Pleurocapsales</taxon>
        <taxon>Dermocarpellaceae</taxon>
        <taxon>Stanieria</taxon>
    </lineage>
</organism>
<accession>K9XQB9</accession>
<proteinExistence type="predicted"/>
<dbReference type="AlphaFoldDB" id="K9XQB9"/>
<keyword evidence="2" id="KW-1185">Reference proteome</keyword>
<dbReference type="HOGENOM" id="CLU_3333230_0_0_3"/>
<evidence type="ECO:0000313" key="2">
    <source>
        <dbReference type="Proteomes" id="UP000010473"/>
    </source>
</evidence>
<sequence length="38" mass="4533">MTEKRISELFREIAELKRRISKLEYGQHELDTVVDPSD</sequence>
<protein>
    <submittedName>
        <fullName evidence="1">Uncharacterized protein</fullName>
    </submittedName>
</protein>